<dbReference type="Proteomes" id="UP000650628">
    <property type="component" value="Unassembled WGS sequence"/>
</dbReference>
<evidence type="ECO:0000313" key="3">
    <source>
        <dbReference type="Proteomes" id="UP000650628"/>
    </source>
</evidence>
<feature type="region of interest" description="Disordered" evidence="1">
    <location>
        <begin position="1"/>
        <end position="63"/>
    </location>
</feature>
<evidence type="ECO:0000256" key="1">
    <source>
        <dbReference type="SAM" id="MobiDB-lite"/>
    </source>
</evidence>
<gene>
    <name evidence="2" type="ORF">Pmi06nite_30230</name>
</gene>
<organism evidence="2 3">
    <name type="scientific">Planotetraspora mira</name>
    <dbReference type="NCBI Taxonomy" id="58121"/>
    <lineage>
        <taxon>Bacteria</taxon>
        <taxon>Bacillati</taxon>
        <taxon>Actinomycetota</taxon>
        <taxon>Actinomycetes</taxon>
        <taxon>Streptosporangiales</taxon>
        <taxon>Streptosporangiaceae</taxon>
        <taxon>Planotetraspora</taxon>
    </lineage>
</organism>
<feature type="compositionally biased region" description="Low complexity" evidence="1">
    <location>
        <begin position="1"/>
        <end position="38"/>
    </location>
</feature>
<name>A0A8J3TPE1_9ACTN</name>
<dbReference type="AlphaFoldDB" id="A0A8J3TPE1"/>
<proteinExistence type="predicted"/>
<reference evidence="2 3" key="1">
    <citation type="submission" date="2021-01" db="EMBL/GenBank/DDBJ databases">
        <title>Whole genome shotgun sequence of Planotetraspora mira NBRC 15435.</title>
        <authorList>
            <person name="Komaki H."/>
            <person name="Tamura T."/>
        </authorList>
    </citation>
    <scope>NUCLEOTIDE SEQUENCE [LARGE SCALE GENOMIC DNA]</scope>
    <source>
        <strain evidence="2 3">NBRC 15435</strain>
    </source>
</reference>
<comment type="caution">
    <text evidence="2">The sequence shown here is derived from an EMBL/GenBank/DDBJ whole genome shotgun (WGS) entry which is preliminary data.</text>
</comment>
<protein>
    <submittedName>
        <fullName evidence="2">Uncharacterized protein</fullName>
    </submittedName>
</protein>
<sequence length="81" mass="7881">MTGVTDGVGVAGVTSVGDATGPAPSVAGEPGADAAGVPAGEGGDDDPDAVPPQATRPARGSVARTRRVFMARALFLLILTH</sequence>
<evidence type="ECO:0000313" key="2">
    <source>
        <dbReference type="EMBL" id="GII29581.1"/>
    </source>
</evidence>
<dbReference type="EMBL" id="BOOO01000015">
    <property type="protein sequence ID" value="GII29581.1"/>
    <property type="molecule type" value="Genomic_DNA"/>
</dbReference>
<accession>A0A8J3TPE1</accession>
<keyword evidence="3" id="KW-1185">Reference proteome</keyword>